<keyword evidence="10" id="KW-1185">Reference proteome</keyword>
<dbReference type="Proteomes" id="UP001597229">
    <property type="component" value="Unassembled WGS sequence"/>
</dbReference>
<keyword evidence="4" id="KW-0659">Purine metabolism</keyword>
<dbReference type="SUPFAM" id="SSF158694">
    <property type="entry name" value="UraD-Like"/>
    <property type="match status" value="1"/>
</dbReference>
<dbReference type="RefSeq" id="WP_367918673.1">
    <property type="nucleotide sequence ID" value="NZ_BAABAC010000014.1"/>
</dbReference>
<evidence type="ECO:0000256" key="3">
    <source>
        <dbReference type="ARBA" id="ARBA00012257"/>
    </source>
</evidence>
<protein>
    <recommendedName>
        <fullName evidence="3">2-oxo-4-hydroxy-4-carboxy-5-ureidoimidazoline decarboxylase</fullName>
        <ecNumber evidence="3">4.1.1.97</ecNumber>
    </recommendedName>
</protein>
<dbReference type="PANTHER" id="PTHR43466:SF1">
    <property type="entry name" value="2-OXO-4-HYDROXY-4-CARBOXY-5-UREIDOIMIDAZOLINE DECARBOXYLASE-RELATED"/>
    <property type="match status" value="1"/>
</dbReference>
<comment type="pathway">
    <text evidence="2">Purine metabolism; urate degradation; (S)-allantoin from urate: step 3/3.</text>
</comment>
<dbReference type="NCBIfam" id="NF010372">
    <property type="entry name" value="PRK13798.1"/>
    <property type="match status" value="1"/>
</dbReference>
<dbReference type="NCBIfam" id="TIGR03180">
    <property type="entry name" value="UraD_2"/>
    <property type="match status" value="1"/>
</dbReference>
<evidence type="ECO:0000256" key="1">
    <source>
        <dbReference type="ARBA" id="ARBA00001163"/>
    </source>
</evidence>
<evidence type="ECO:0000256" key="5">
    <source>
        <dbReference type="ARBA" id="ARBA00022793"/>
    </source>
</evidence>
<keyword evidence="5" id="KW-0210">Decarboxylase</keyword>
<dbReference type="InterPro" id="IPR017595">
    <property type="entry name" value="OHCU_decarboxylase-2"/>
</dbReference>
<sequence>MARGTGVLLMAGVRTTREVLLGCLAVPRWADDVLTGQPYDDVPALLATADAAALELADDELAQALAGHPRIGERGGAQSRREQAGVDPAAGDTAARLADGNAAYERRFGHVFLIRAAGRDAAAILAELDRRLGNDAAAERAETVDNLRQIALLRLEEALR</sequence>
<proteinExistence type="predicted"/>
<name>A0ABW3W5F1_9ACTN</name>
<evidence type="ECO:0000256" key="2">
    <source>
        <dbReference type="ARBA" id="ARBA00004754"/>
    </source>
</evidence>
<reference evidence="10" key="1">
    <citation type="journal article" date="2019" name="Int. J. Syst. Evol. Microbiol.">
        <title>The Global Catalogue of Microorganisms (GCM) 10K type strain sequencing project: providing services to taxonomists for standard genome sequencing and annotation.</title>
        <authorList>
            <consortium name="The Broad Institute Genomics Platform"/>
            <consortium name="The Broad Institute Genome Sequencing Center for Infectious Disease"/>
            <person name="Wu L."/>
            <person name="Ma J."/>
        </authorList>
    </citation>
    <scope>NUCLEOTIDE SEQUENCE [LARGE SCALE GENOMIC DNA]</scope>
    <source>
        <strain evidence="10">CCUG 52478</strain>
    </source>
</reference>
<dbReference type="InterPro" id="IPR018020">
    <property type="entry name" value="OHCU_decarboxylase"/>
</dbReference>
<dbReference type="Pfam" id="PF09349">
    <property type="entry name" value="OHCU_decarbox"/>
    <property type="match status" value="1"/>
</dbReference>
<comment type="caution">
    <text evidence="9">The sequence shown here is derived from an EMBL/GenBank/DDBJ whole genome shotgun (WGS) entry which is preliminary data.</text>
</comment>
<feature type="region of interest" description="Disordered" evidence="7">
    <location>
        <begin position="69"/>
        <end position="92"/>
    </location>
</feature>
<comment type="catalytic activity">
    <reaction evidence="1">
        <text>5-hydroxy-2-oxo-4-ureido-2,5-dihydro-1H-imidazole-5-carboxylate + H(+) = (S)-allantoin + CO2</text>
        <dbReference type="Rhea" id="RHEA:26301"/>
        <dbReference type="ChEBI" id="CHEBI:15378"/>
        <dbReference type="ChEBI" id="CHEBI:15678"/>
        <dbReference type="ChEBI" id="CHEBI:16526"/>
        <dbReference type="ChEBI" id="CHEBI:58639"/>
        <dbReference type="EC" id="4.1.1.97"/>
    </reaction>
</comment>
<evidence type="ECO:0000256" key="4">
    <source>
        <dbReference type="ARBA" id="ARBA00022631"/>
    </source>
</evidence>
<dbReference type="PANTHER" id="PTHR43466">
    <property type="entry name" value="2-OXO-4-HYDROXY-4-CARBOXY-5-UREIDOIMIDAZOLINE DECARBOXYLASE-RELATED"/>
    <property type="match status" value="1"/>
</dbReference>
<dbReference type="EMBL" id="JBHTLX010000022">
    <property type="protein sequence ID" value="MFD1249735.1"/>
    <property type="molecule type" value="Genomic_DNA"/>
</dbReference>
<gene>
    <name evidence="9" type="primary">uraD</name>
    <name evidence="9" type="ORF">ACFQ3F_18195</name>
</gene>
<feature type="domain" description="Oxo-4-hydroxy-4-carboxy-5-ureidoimidazoline decarboxylase" evidence="8">
    <location>
        <begin position="16"/>
        <end position="156"/>
    </location>
</feature>
<accession>A0ABW3W5F1</accession>
<evidence type="ECO:0000313" key="9">
    <source>
        <dbReference type="EMBL" id="MFD1249735.1"/>
    </source>
</evidence>
<evidence type="ECO:0000256" key="7">
    <source>
        <dbReference type="SAM" id="MobiDB-lite"/>
    </source>
</evidence>
<evidence type="ECO:0000313" key="10">
    <source>
        <dbReference type="Proteomes" id="UP001597229"/>
    </source>
</evidence>
<dbReference type="GO" id="GO:0051997">
    <property type="term" value="F:2-oxo-4-hydroxy-4-carboxy-5-ureidoimidazoline decarboxylase activity"/>
    <property type="evidence" value="ECO:0007669"/>
    <property type="project" value="UniProtKB-EC"/>
</dbReference>
<dbReference type="EC" id="4.1.1.97" evidence="3"/>
<dbReference type="InterPro" id="IPR036778">
    <property type="entry name" value="OHCU_decarboxylase_sf"/>
</dbReference>
<keyword evidence="6 9" id="KW-0456">Lyase</keyword>
<dbReference type="Gene3D" id="1.10.3330.10">
    <property type="entry name" value="Oxo-4-hydroxy-4-carboxy-5-ureidoimidazoline decarboxylase"/>
    <property type="match status" value="1"/>
</dbReference>
<organism evidence="9 10">
    <name type="scientific">Nocardioides ginsengisoli</name>
    <dbReference type="NCBI Taxonomy" id="363868"/>
    <lineage>
        <taxon>Bacteria</taxon>
        <taxon>Bacillati</taxon>
        <taxon>Actinomycetota</taxon>
        <taxon>Actinomycetes</taxon>
        <taxon>Propionibacteriales</taxon>
        <taxon>Nocardioidaceae</taxon>
        <taxon>Nocardioides</taxon>
    </lineage>
</organism>
<evidence type="ECO:0000256" key="6">
    <source>
        <dbReference type="ARBA" id="ARBA00023239"/>
    </source>
</evidence>
<evidence type="ECO:0000259" key="8">
    <source>
        <dbReference type="Pfam" id="PF09349"/>
    </source>
</evidence>